<evidence type="ECO:0000256" key="1">
    <source>
        <dbReference type="SAM" id="MobiDB-lite"/>
    </source>
</evidence>
<dbReference type="Gramene" id="KOM47238">
    <property type="protein sequence ID" value="KOM47238"/>
    <property type="gene ID" value="LR48_Vigan07g094200"/>
</dbReference>
<feature type="region of interest" description="Disordered" evidence="1">
    <location>
        <begin position="115"/>
        <end position="144"/>
    </location>
</feature>
<evidence type="ECO:0000313" key="3">
    <source>
        <dbReference type="Proteomes" id="UP000053144"/>
    </source>
</evidence>
<dbReference type="AlphaFoldDB" id="A0A0L9UWU3"/>
<dbReference type="EMBL" id="CM003377">
    <property type="protein sequence ID" value="KOM47238.1"/>
    <property type="molecule type" value="Genomic_DNA"/>
</dbReference>
<accession>A0A0L9UWU3</accession>
<gene>
    <name evidence="2" type="ORF">LR48_Vigan07g094200</name>
</gene>
<name>A0A0L9UWU3_PHAAN</name>
<reference evidence="3" key="1">
    <citation type="journal article" date="2015" name="Proc. Natl. Acad. Sci. U.S.A.">
        <title>Genome sequencing of adzuki bean (Vigna angularis) provides insight into high starch and low fat accumulation and domestication.</title>
        <authorList>
            <person name="Yang K."/>
            <person name="Tian Z."/>
            <person name="Chen C."/>
            <person name="Luo L."/>
            <person name="Zhao B."/>
            <person name="Wang Z."/>
            <person name="Yu L."/>
            <person name="Li Y."/>
            <person name="Sun Y."/>
            <person name="Li W."/>
            <person name="Chen Y."/>
            <person name="Li Y."/>
            <person name="Zhang Y."/>
            <person name="Ai D."/>
            <person name="Zhao J."/>
            <person name="Shang C."/>
            <person name="Ma Y."/>
            <person name="Wu B."/>
            <person name="Wang M."/>
            <person name="Gao L."/>
            <person name="Sun D."/>
            <person name="Zhang P."/>
            <person name="Guo F."/>
            <person name="Wang W."/>
            <person name="Li Y."/>
            <person name="Wang J."/>
            <person name="Varshney R.K."/>
            <person name="Wang J."/>
            <person name="Ling H.Q."/>
            <person name="Wan P."/>
        </authorList>
    </citation>
    <scope>NUCLEOTIDE SEQUENCE</scope>
    <source>
        <strain evidence="3">cv. Jingnong 6</strain>
    </source>
</reference>
<feature type="region of interest" description="Disordered" evidence="1">
    <location>
        <begin position="168"/>
        <end position="217"/>
    </location>
</feature>
<evidence type="ECO:0000313" key="2">
    <source>
        <dbReference type="EMBL" id="KOM47238.1"/>
    </source>
</evidence>
<sequence>MQNFMYYNKGNQINTNCYYQGYRGWITDREDWDTTDRVFQTWYVRSELVSITHPIGKLCKITGWRQQLNAHECVVNEVTVLVEYLKYALKAIERLVRAHSDLIVGVFAAGQPICTDTERGGGKKRKTDRRRMSVSGRRMEQDPAAFLQEMRRRMEAMQAEIEMLRAERDAAGGAQANRQSSARAHLPPIVEMPETEPDSEEDTDPNPGSYYQGGNRVRSARIELQTARPLPVWLEHCIRSQQ</sequence>
<protein>
    <submittedName>
        <fullName evidence="2">Uncharacterized protein</fullName>
    </submittedName>
</protein>
<organism evidence="2 3">
    <name type="scientific">Phaseolus angularis</name>
    <name type="common">Azuki bean</name>
    <name type="synonym">Vigna angularis</name>
    <dbReference type="NCBI Taxonomy" id="3914"/>
    <lineage>
        <taxon>Eukaryota</taxon>
        <taxon>Viridiplantae</taxon>
        <taxon>Streptophyta</taxon>
        <taxon>Embryophyta</taxon>
        <taxon>Tracheophyta</taxon>
        <taxon>Spermatophyta</taxon>
        <taxon>Magnoliopsida</taxon>
        <taxon>eudicotyledons</taxon>
        <taxon>Gunneridae</taxon>
        <taxon>Pentapetalae</taxon>
        <taxon>rosids</taxon>
        <taxon>fabids</taxon>
        <taxon>Fabales</taxon>
        <taxon>Fabaceae</taxon>
        <taxon>Papilionoideae</taxon>
        <taxon>50 kb inversion clade</taxon>
        <taxon>NPAAA clade</taxon>
        <taxon>indigoferoid/millettioid clade</taxon>
        <taxon>Phaseoleae</taxon>
        <taxon>Vigna</taxon>
    </lineage>
</organism>
<proteinExistence type="predicted"/>
<feature type="compositionally biased region" description="Acidic residues" evidence="1">
    <location>
        <begin position="193"/>
        <end position="204"/>
    </location>
</feature>
<dbReference type="Proteomes" id="UP000053144">
    <property type="component" value="Chromosome 7"/>
</dbReference>